<protein>
    <recommendedName>
        <fullName evidence="4">Transposase</fullName>
    </recommendedName>
</protein>
<sequence>MGELRTAQQTPVAGLLVHQVLIQPQRREGGRIAVDSGLVQAQVFRHDNLRAASVEQEQHRDLDVAHVITALLLQLAQVLALVIGQLYLWYSPKFGQFVAAILVNTMNPKRTRRRFTVEFKAEVALAALTERQPLAELAARYQLSVPQISRWKLQLRQQAAQVFTDAAAVLAAPPGIEPLYAAIGRMEMENQLLKKTLPTW</sequence>
<dbReference type="InterPro" id="IPR010921">
    <property type="entry name" value="Trp_repressor/repl_initiator"/>
</dbReference>
<dbReference type="InterPro" id="IPR036388">
    <property type="entry name" value="WH-like_DNA-bd_sf"/>
</dbReference>
<dbReference type="GO" id="GO:0004803">
    <property type="term" value="F:transposase activity"/>
    <property type="evidence" value="ECO:0007669"/>
    <property type="project" value="InterPro"/>
</dbReference>
<dbReference type="Pfam" id="PF01527">
    <property type="entry name" value="HTH_Tnp_1"/>
    <property type="match status" value="1"/>
</dbReference>
<dbReference type="GO" id="GO:0006313">
    <property type="term" value="P:DNA transposition"/>
    <property type="evidence" value="ECO:0007669"/>
    <property type="project" value="InterPro"/>
</dbReference>
<dbReference type="EMBL" id="NIRR01000012">
    <property type="protein sequence ID" value="OWP63392.1"/>
    <property type="molecule type" value="Genomic_DNA"/>
</dbReference>
<evidence type="ECO:0000313" key="2">
    <source>
        <dbReference type="EMBL" id="OWP63392.1"/>
    </source>
</evidence>
<name>A0A246FKZ5_9BACT</name>
<keyword evidence="3" id="KW-1185">Reference proteome</keyword>
<keyword evidence="1" id="KW-1133">Transmembrane helix</keyword>
<dbReference type="AlphaFoldDB" id="A0A246FKZ5"/>
<keyword evidence="1" id="KW-0812">Transmembrane</keyword>
<organism evidence="2 3">
    <name type="scientific">Hymenobacter amundsenii</name>
    <dbReference type="NCBI Taxonomy" id="2006685"/>
    <lineage>
        <taxon>Bacteria</taxon>
        <taxon>Pseudomonadati</taxon>
        <taxon>Bacteroidota</taxon>
        <taxon>Cytophagia</taxon>
        <taxon>Cytophagales</taxon>
        <taxon>Hymenobacteraceae</taxon>
        <taxon>Hymenobacter</taxon>
    </lineage>
</organism>
<proteinExistence type="predicted"/>
<comment type="caution">
    <text evidence="2">The sequence shown here is derived from an EMBL/GenBank/DDBJ whole genome shotgun (WGS) entry which is preliminary data.</text>
</comment>
<dbReference type="SUPFAM" id="SSF48295">
    <property type="entry name" value="TrpR-like"/>
    <property type="match status" value="1"/>
</dbReference>
<dbReference type="GO" id="GO:0043565">
    <property type="term" value="F:sequence-specific DNA binding"/>
    <property type="evidence" value="ECO:0007669"/>
    <property type="project" value="InterPro"/>
</dbReference>
<keyword evidence="1" id="KW-0472">Membrane</keyword>
<reference evidence="2 3" key="1">
    <citation type="submission" date="2017-06" db="EMBL/GenBank/DDBJ databases">
        <title>Hymenobacter amundsenii sp. nov. isolated from regoliths in Antarctica.</title>
        <authorList>
            <person name="Sedlacek I."/>
            <person name="Kralova S."/>
            <person name="Pantucek R."/>
            <person name="Svec P."/>
            <person name="Holochova P."/>
            <person name="Stankova E."/>
            <person name="Vrbovska V."/>
            <person name="Busse H.-J."/>
        </authorList>
    </citation>
    <scope>NUCLEOTIDE SEQUENCE [LARGE SCALE GENOMIC DNA]</scope>
    <source>
        <strain evidence="2 3">CCM 8682</strain>
    </source>
</reference>
<dbReference type="Gene3D" id="1.10.10.10">
    <property type="entry name" value="Winged helix-like DNA-binding domain superfamily/Winged helix DNA-binding domain"/>
    <property type="match status" value="1"/>
</dbReference>
<accession>A0A246FKZ5</accession>
<evidence type="ECO:0000256" key="1">
    <source>
        <dbReference type="SAM" id="Phobius"/>
    </source>
</evidence>
<evidence type="ECO:0008006" key="4">
    <source>
        <dbReference type="Google" id="ProtNLM"/>
    </source>
</evidence>
<dbReference type="Proteomes" id="UP000197277">
    <property type="component" value="Unassembled WGS sequence"/>
</dbReference>
<evidence type="ECO:0000313" key="3">
    <source>
        <dbReference type="Proteomes" id="UP000197277"/>
    </source>
</evidence>
<gene>
    <name evidence="2" type="ORF">CDA63_09305</name>
</gene>
<dbReference type="InterPro" id="IPR002514">
    <property type="entry name" value="Transposase_8"/>
</dbReference>
<feature type="transmembrane region" description="Helical" evidence="1">
    <location>
        <begin position="64"/>
        <end position="83"/>
    </location>
</feature>